<name>A0ABM8QF55_9BACT</name>
<comment type="caution">
    <text evidence="1">The sequence shown here is derived from an EMBL/GenBank/DDBJ whole genome shotgun (WGS) entry which is preliminary data.</text>
</comment>
<evidence type="ECO:0008006" key="3">
    <source>
        <dbReference type="Google" id="ProtNLM"/>
    </source>
</evidence>
<proteinExistence type="predicted"/>
<dbReference type="Proteomes" id="UP000675880">
    <property type="component" value="Unassembled WGS sequence"/>
</dbReference>
<accession>A0ABM8QF55</accession>
<sequence length="146" mass="16502">MLPTVPDLYLMHIIMRPSHFRRHATLVILLLTGLQFSCQRALPVTDGFPHQQGLRGKSKHEVVACAGTPLQEREEGTLTTLRYYKEAPLLEESMVGSKSSRPTVHHGCWATVILQNQRVDQVRYRFVPSSVDASNDCEEIFANCPE</sequence>
<gene>
    <name evidence="1" type="ORF">NSPZN2_10347</name>
</gene>
<evidence type="ECO:0000313" key="1">
    <source>
        <dbReference type="EMBL" id="CAE6693647.1"/>
    </source>
</evidence>
<keyword evidence="2" id="KW-1185">Reference proteome</keyword>
<protein>
    <recommendedName>
        <fullName evidence="3">Secreted protein</fullName>
    </recommendedName>
</protein>
<evidence type="ECO:0000313" key="2">
    <source>
        <dbReference type="Proteomes" id="UP000675880"/>
    </source>
</evidence>
<organism evidence="1 2">
    <name type="scientific">Nitrospira defluvii</name>
    <dbReference type="NCBI Taxonomy" id="330214"/>
    <lineage>
        <taxon>Bacteria</taxon>
        <taxon>Pseudomonadati</taxon>
        <taxon>Nitrospirota</taxon>
        <taxon>Nitrospiria</taxon>
        <taxon>Nitrospirales</taxon>
        <taxon>Nitrospiraceae</taxon>
        <taxon>Nitrospira</taxon>
    </lineage>
</organism>
<dbReference type="EMBL" id="CAJNBJ010000001">
    <property type="protein sequence ID" value="CAE6693647.1"/>
    <property type="molecule type" value="Genomic_DNA"/>
</dbReference>
<reference evidence="1 2" key="1">
    <citation type="submission" date="2021-02" db="EMBL/GenBank/DDBJ databases">
        <authorList>
            <person name="Han P."/>
        </authorList>
    </citation>
    <scope>NUCLEOTIDE SEQUENCE [LARGE SCALE GENOMIC DNA]</scope>
    <source>
        <strain evidence="1">Candidatus Nitrospira sp. ZN2</strain>
    </source>
</reference>